<dbReference type="InterPro" id="IPR000891">
    <property type="entry name" value="PYR_CT"/>
</dbReference>
<dbReference type="RefSeq" id="XP_021869639.1">
    <property type="nucleotide sequence ID" value="XM_022016572.1"/>
</dbReference>
<keyword evidence="4" id="KW-0479">Metal-binding</keyword>
<feature type="compositionally biased region" description="Pro residues" evidence="7">
    <location>
        <begin position="167"/>
        <end position="180"/>
    </location>
</feature>
<dbReference type="PROSITE" id="PS50991">
    <property type="entry name" value="PYR_CT"/>
    <property type="match status" value="1"/>
</dbReference>
<evidence type="ECO:0000256" key="3">
    <source>
        <dbReference type="ARBA" id="ARBA00012910"/>
    </source>
</evidence>
<protein>
    <recommendedName>
        <fullName evidence="3">hydroxymethylglutaryl-CoA lyase</fullName>
        <ecNumber evidence="3">4.1.3.4</ecNumber>
    </recommendedName>
</protein>
<evidence type="ECO:0000256" key="2">
    <source>
        <dbReference type="ARBA" id="ARBA00009405"/>
    </source>
</evidence>
<feature type="domain" description="Pyruvate carboxyltransferase" evidence="8">
    <location>
        <begin position="105"/>
        <end position="417"/>
    </location>
</feature>
<dbReference type="CDD" id="cd07938">
    <property type="entry name" value="DRE_TIM_HMGL"/>
    <property type="match status" value="1"/>
</dbReference>
<proteinExistence type="inferred from homology"/>
<accession>A0A1Y1UBR0</accession>
<comment type="catalytic activity">
    <reaction evidence="6">
        <text>(3S)-3-hydroxy-3-methylglutaryl-CoA = acetoacetate + acetyl-CoA</text>
        <dbReference type="Rhea" id="RHEA:24404"/>
        <dbReference type="ChEBI" id="CHEBI:13705"/>
        <dbReference type="ChEBI" id="CHEBI:43074"/>
        <dbReference type="ChEBI" id="CHEBI:57288"/>
        <dbReference type="EC" id="4.1.3.4"/>
    </reaction>
</comment>
<dbReference type="EMBL" id="NBSH01000011">
    <property type="protein sequence ID" value="ORX35449.1"/>
    <property type="molecule type" value="Genomic_DNA"/>
</dbReference>
<dbReference type="STRING" id="4999.A0A1Y1UBR0"/>
<dbReference type="SUPFAM" id="SSF51569">
    <property type="entry name" value="Aldolase"/>
    <property type="match status" value="1"/>
</dbReference>
<feature type="region of interest" description="Disordered" evidence="7">
    <location>
        <begin position="42"/>
        <end position="86"/>
    </location>
</feature>
<dbReference type="Pfam" id="PF00682">
    <property type="entry name" value="HMGL-like"/>
    <property type="match status" value="1"/>
</dbReference>
<dbReference type="InterPro" id="IPR013785">
    <property type="entry name" value="Aldolase_TIM"/>
</dbReference>
<dbReference type="Gene3D" id="3.20.20.70">
    <property type="entry name" value="Aldolase class I"/>
    <property type="match status" value="1"/>
</dbReference>
<evidence type="ECO:0000256" key="7">
    <source>
        <dbReference type="SAM" id="MobiDB-lite"/>
    </source>
</evidence>
<evidence type="ECO:0000256" key="4">
    <source>
        <dbReference type="ARBA" id="ARBA00022723"/>
    </source>
</evidence>
<dbReference type="GO" id="GO:0004419">
    <property type="term" value="F:hydroxymethylglutaryl-CoA lyase activity"/>
    <property type="evidence" value="ECO:0007669"/>
    <property type="project" value="UniProtKB-EC"/>
</dbReference>
<evidence type="ECO:0000256" key="6">
    <source>
        <dbReference type="ARBA" id="ARBA00049877"/>
    </source>
</evidence>
<comment type="pathway">
    <text evidence="1">Metabolic intermediate metabolism; (S)-3-hydroxy-3-methylglutaryl-CoA degradation; acetoacetate from (S)-3-hydroxy-3-methylglutaryl-CoA: step 1/1.</text>
</comment>
<comment type="similarity">
    <text evidence="2">Belongs to the HMG-CoA lyase family.</text>
</comment>
<evidence type="ECO:0000313" key="9">
    <source>
        <dbReference type="EMBL" id="ORX35449.1"/>
    </source>
</evidence>
<name>A0A1Y1UBR0_9TREE</name>
<feature type="region of interest" description="Disordered" evidence="7">
    <location>
        <begin position="164"/>
        <end position="203"/>
    </location>
</feature>
<organism evidence="9 10">
    <name type="scientific">Kockovaella imperatae</name>
    <dbReference type="NCBI Taxonomy" id="4999"/>
    <lineage>
        <taxon>Eukaryota</taxon>
        <taxon>Fungi</taxon>
        <taxon>Dikarya</taxon>
        <taxon>Basidiomycota</taxon>
        <taxon>Agaricomycotina</taxon>
        <taxon>Tremellomycetes</taxon>
        <taxon>Tremellales</taxon>
        <taxon>Cuniculitremaceae</taxon>
        <taxon>Kockovaella</taxon>
    </lineage>
</organism>
<evidence type="ECO:0000256" key="1">
    <source>
        <dbReference type="ARBA" id="ARBA00005143"/>
    </source>
</evidence>
<dbReference type="GO" id="GO:0006552">
    <property type="term" value="P:L-leucine catabolic process"/>
    <property type="evidence" value="ECO:0007669"/>
    <property type="project" value="TreeGrafter"/>
</dbReference>
<dbReference type="EC" id="4.1.3.4" evidence="3"/>
<feature type="compositionally biased region" description="Low complexity" evidence="7">
    <location>
        <begin position="58"/>
        <end position="75"/>
    </location>
</feature>
<dbReference type="PANTHER" id="PTHR42738:SF7">
    <property type="entry name" value="HYDROXYMETHYLGLUTARYL-COA LYASE"/>
    <property type="match status" value="1"/>
</dbReference>
<evidence type="ECO:0000313" key="10">
    <source>
        <dbReference type="Proteomes" id="UP000193218"/>
    </source>
</evidence>
<dbReference type="PANTHER" id="PTHR42738">
    <property type="entry name" value="HYDROXYMETHYLGLUTARYL-COA LYASE"/>
    <property type="match status" value="1"/>
</dbReference>
<comment type="caution">
    <text evidence="9">The sequence shown here is derived from an EMBL/GenBank/DDBJ whole genome shotgun (WGS) entry which is preliminary data.</text>
</comment>
<sequence>MPRPQFLHRSLLSRSTRILTSPPSSIRTMISLAAPLTARSPDCFSGRSSSWSNANVGRSSSKRPSTSLSARPSSSVLGQQGGKRGYANVLSDTQTSQLQGNGRYVRIVEVSPRDGLQNLPPPAVPTEVKRELVERLLAAGVRNVEVGSFVRGDWVPQMADTSRLLPLLPPTSSVPPPPSRPTRSTSPFSGVPTTSSPAPLPEDASDVHYPVLVPNMRGLDNLLKLEQEWKGKEGRERLTDEIAVFVSATEGFSQANNHAPIAKVLGSLPDVISKAQSHGYRTRGYVSCVMTCPYSGPTAPGQVVDVVEKLLEMGCYEVSLGDTTGEGNPEAWRLLWTELLNRGVDMSKVACHDTFSMALSSIISLLPLGVPTIDSSLAGLGGCPYSPGATGNVPTEDVVYALHKLGYETGIDLDKLVEAGNWLSETLGVRNESRVGRAIWARKKAAEEKAAKAAATSASS</sequence>
<evidence type="ECO:0000256" key="5">
    <source>
        <dbReference type="ARBA" id="ARBA00023239"/>
    </source>
</evidence>
<dbReference type="InParanoid" id="A0A1Y1UBR0"/>
<keyword evidence="5" id="KW-0456">Lyase</keyword>
<dbReference type="GO" id="GO:0046872">
    <property type="term" value="F:metal ion binding"/>
    <property type="evidence" value="ECO:0007669"/>
    <property type="project" value="UniProtKB-KW"/>
</dbReference>
<dbReference type="InterPro" id="IPR043594">
    <property type="entry name" value="HMGL"/>
</dbReference>
<dbReference type="OrthoDB" id="1905920at2759"/>
<dbReference type="UniPathway" id="UPA00896">
    <property type="reaction ID" value="UER00863"/>
</dbReference>
<feature type="compositionally biased region" description="Polar residues" evidence="7">
    <location>
        <begin position="46"/>
        <end position="57"/>
    </location>
</feature>
<gene>
    <name evidence="9" type="ORF">BD324DRAFT_632887</name>
</gene>
<dbReference type="Proteomes" id="UP000193218">
    <property type="component" value="Unassembled WGS sequence"/>
</dbReference>
<dbReference type="GO" id="GO:0046951">
    <property type="term" value="P:ketone body biosynthetic process"/>
    <property type="evidence" value="ECO:0007669"/>
    <property type="project" value="TreeGrafter"/>
</dbReference>
<dbReference type="GeneID" id="33558381"/>
<keyword evidence="10" id="KW-1185">Reference proteome</keyword>
<dbReference type="AlphaFoldDB" id="A0A1Y1UBR0"/>
<reference evidence="9 10" key="1">
    <citation type="submission" date="2017-03" db="EMBL/GenBank/DDBJ databases">
        <title>Widespread Adenine N6-methylation of Active Genes in Fungi.</title>
        <authorList>
            <consortium name="DOE Joint Genome Institute"/>
            <person name="Mondo S.J."/>
            <person name="Dannebaum R.O."/>
            <person name="Kuo R.C."/>
            <person name="Louie K.B."/>
            <person name="Bewick A.J."/>
            <person name="Labutti K."/>
            <person name="Haridas S."/>
            <person name="Kuo A."/>
            <person name="Salamov A."/>
            <person name="Ahrendt S.R."/>
            <person name="Lau R."/>
            <person name="Bowen B.P."/>
            <person name="Lipzen A."/>
            <person name="Sullivan W."/>
            <person name="Andreopoulos W.B."/>
            <person name="Clum A."/>
            <person name="Lindquist E."/>
            <person name="Daum C."/>
            <person name="Northen T.R."/>
            <person name="Ramamoorthy G."/>
            <person name="Schmitz R.J."/>
            <person name="Gryganskyi A."/>
            <person name="Culley D."/>
            <person name="Magnuson J."/>
            <person name="James T.Y."/>
            <person name="O'Malley M.A."/>
            <person name="Stajich J.E."/>
            <person name="Spatafora J.W."/>
            <person name="Visel A."/>
            <person name="Grigoriev I.V."/>
        </authorList>
    </citation>
    <scope>NUCLEOTIDE SEQUENCE [LARGE SCALE GENOMIC DNA]</scope>
    <source>
        <strain evidence="9 10">NRRL Y-17943</strain>
    </source>
</reference>
<evidence type="ECO:0000259" key="8">
    <source>
        <dbReference type="PROSITE" id="PS50991"/>
    </source>
</evidence>